<dbReference type="OrthoDB" id="5194728at2"/>
<protein>
    <submittedName>
        <fullName evidence="2">Uncharacterized protein</fullName>
    </submittedName>
</protein>
<feature type="region of interest" description="Disordered" evidence="1">
    <location>
        <begin position="100"/>
        <end position="119"/>
    </location>
</feature>
<dbReference type="EMBL" id="CP002299">
    <property type="protein sequence ID" value="ADP82266.1"/>
    <property type="molecule type" value="Genomic_DNA"/>
</dbReference>
<reference evidence="2 3" key="1">
    <citation type="submission" date="2010-10" db="EMBL/GenBank/DDBJ databases">
        <title>Complete sequence of Frankia sp. EuI1c.</title>
        <authorList>
            <consortium name="US DOE Joint Genome Institute"/>
            <person name="Lucas S."/>
            <person name="Copeland A."/>
            <person name="Lapidus A."/>
            <person name="Cheng J.-F."/>
            <person name="Bruce D."/>
            <person name="Goodwin L."/>
            <person name="Pitluck S."/>
            <person name="Chertkov O."/>
            <person name="Detter J.C."/>
            <person name="Han C."/>
            <person name="Tapia R."/>
            <person name="Land M."/>
            <person name="Hauser L."/>
            <person name="Jeffries C."/>
            <person name="Kyrpides N."/>
            <person name="Ivanova N."/>
            <person name="Mikhailova N."/>
            <person name="Beauchemin N."/>
            <person name="Sen A."/>
            <person name="Sur S.A."/>
            <person name="Gtari M."/>
            <person name="Wall L."/>
            <person name="Tisa L."/>
            <person name="Woyke T."/>
        </authorList>
    </citation>
    <scope>NUCLEOTIDE SEQUENCE [LARGE SCALE GENOMIC DNA]</scope>
    <source>
        <strain evidence="3">DSM 45817 / CECT 9037 / EuI1c</strain>
    </source>
</reference>
<organism evidence="2 3">
    <name type="scientific">Pseudofrankia inefficax (strain DSM 45817 / CECT 9037 / DDB 130130 / EuI1c)</name>
    <name type="common">Frankia inefficax</name>
    <dbReference type="NCBI Taxonomy" id="298654"/>
    <lineage>
        <taxon>Bacteria</taxon>
        <taxon>Bacillati</taxon>
        <taxon>Actinomycetota</taxon>
        <taxon>Actinomycetes</taxon>
        <taxon>Frankiales</taxon>
        <taxon>Frankiaceae</taxon>
        <taxon>Pseudofrankia</taxon>
    </lineage>
</organism>
<dbReference type="Proteomes" id="UP000002484">
    <property type="component" value="Chromosome"/>
</dbReference>
<dbReference type="KEGG" id="fri:FraEuI1c_4267"/>
<name>E3JBV6_PSEI1</name>
<evidence type="ECO:0000256" key="1">
    <source>
        <dbReference type="SAM" id="MobiDB-lite"/>
    </source>
</evidence>
<evidence type="ECO:0000313" key="3">
    <source>
        <dbReference type="Proteomes" id="UP000002484"/>
    </source>
</evidence>
<keyword evidence="3" id="KW-1185">Reference proteome</keyword>
<accession>E3JBV6</accession>
<dbReference type="HOGENOM" id="CLU_2057957_0_0_11"/>
<dbReference type="RefSeq" id="WP_013425384.1">
    <property type="nucleotide sequence ID" value="NC_014666.1"/>
</dbReference>
<dbReference type="AlphaFoldDB" id="E3JBV6"/>
<evidence type="ECO:0000313" key="2">
    <source>
        <dbReference type="EMBL" id="ADP82266.1"/>
    </source>
</evidence>
<gene>
    <name evidence="2" type="ordered locus">FraEuI1c_4267</name>
</gene>
<proteinExistence type="predicted"/>
<sequence length="119" mass="12305">MTEPVRSLAADGAGSWVEGSLERLRSTALRAMRTHADLDGVCTGCGGRWPCSIVALADSNLALLDQPDLSRGAAVAAPDRAGLAAPLPARLPRPRAALDEAISERALPPDGGPVWAADR</sequence>
<dbReference type="InParanoid" id="E3JBV6"/>